<evidence type="ECO:0000256" key="3">
    <source>
        <dbReference type="ARBA" id="ARBA00023015"/>
    </source>
</evidence>
<dbReference type="InterPro" id="IPR006359">
    <property type="entry name" value="Tscrpt_elong_fac_GreA"/>
</dbReference>
<comment type="similarity">
    <text evidence="1 8 9">Belongs to the GreA/GreB family.</text>
</comment>
<evidence type="ECO:0000256" key="4">
    <source>
        <dbReference type="ARBA" id="ARBA00023125"/>
    </source>
</evidence>
<dbReference type="FunFam" id="3.10.50.30:FF:000001">
    <property type="entry name" value="Transcription elongation factor GreA"/>
    <property type="match status" value="1"/>
</dbReference>
<organism evidence="12 13">
    <name type="scientific">Candidatus Cerribacteria bacterium 'Amazon FNV 2010 28 9'</name>
    <dbReference type="NCBI Taxonomy" id="2081795"/>
    <lineage>
        <taxon>Bacteria</taxon>
        <taxon>Candidatus Cerribacteria</taxon>
    </lineage>
</organism>
<evidence type="ECO:0000256" key="7">
    <source>
        <dbReference type="ARBA" id="ARBA00030776"/>
    </source>
</evidence>
<feature type="domain" description="Transcription elongation factor GreA/GreB C-terminal" evidence="10">
    <location>
        <begin position="82"/>
        <end position="152"/>
    </location>
</feature>
<dbReference type="SUPFAM" id="SSF54534">
    <property type="entry name" value="FKBP-like"/>
    <property type="match status" value="1"/>
</dbReference>
<dbReference type="InterPro" id="IPR036953">
    <property type="entry name" value="GreA/GreB_C_sf"/>
</dbReference>
<evidence type="ECO:0000313" key="12">
    <source>
        <dbReference type="EMBL" id="PWU22648.1"/>
    </source>
</evidence>
<evidence type="ECO:0000256" key="1">
    <source>
        <dbReference type="ARBA" id="ARBA00008213"/>
    </source>
</evidence>
<evidence type="ECO:0000256" key="9">
    <source>
        <dbReference type="RuleBase" id="RU000556"/>
    </source>
</evidence>
<dbReference type="SUPFAM" id="SSF46557">
    <property type="entry name" value="GreA transcript cleavage protein, N-terminal domain"/>
    <property type="match status" value="1"/>
</dbReference>
<reference evidence="12 13" key="1">
    <citation type="submission" date="2018-02" db="EMBL/GenBank/DDBJ databases">
        <title>Genomic Reconstructions from Amazon Rainforest and Pasture Soil Reveal Novel Insights into the Physiology of Candidate Phyla in Tropical Sites.</title>
        <authorList>
            <person name="Kroeger M.E."/>
            <person name="Delmont T."/>
            <person name="Eren A.M."/>
            <person name="Guo J."/>
            <person name="Meyer K.M."/>
            <person name="Khan K."/>
            <person name="Rodrigues J.L.M."/>
            <person name="Bohannan B.J.M."/>
            <person name="Tringe S."/>
            <person name="Borges C.D."/>
            <person name="Tiedje J."/>
            <person name="Tsai S.M."/>
            <person name="Nusslein K."/>
        </authorList>
    </citation>
    <scope>NUCLEOTIDE SEQUENCE [LARGE SCALE GENOMIC DNA]</scope>
    <source>
        <strain evidence="12">Amazon FNV 2010 28 9</strain>
    </source>
</reference>
<dbReference type="HAMAP" id="MF_00105">
    <property type="entry name" value="GreA_GreB"/>
    <property type="match status" value="1"/>
</dbReference>
<dbReference type="InterPro" id="IPR023459">
    <property type="entry name" value="Tscrpt_elong_fac_GreA/B_fam"/>
</dbReference>
<dbReference type="Proteomes" id="UP000246104">
    <property type="component" value="Unassembled WGS sequence"/>
</dbReference>
<dbReference type="GO" id="GO:0006354">
    <property type="term" value="P:DNA-templated transcription elongation"/>
    <property type="evidence" value="ECO:0007669"/>
    <property type="project" value="TreeGrafter"/>
</dbReference>
<keyword evidence="12" id="KW-0251">Elongation factor</keyword>
<dbReference type="Gene3D" id="3.10.50.30">
    <property type="entry name" value="Transcription elongation factor, GreA/GreB, C-terminal domain"/>
    <property type="match status" value="1"/>
</dbReference>
<evidence type="ECO:0000313" key="13">
    <source>
        <dbReference type="Proteomes" id="UP000246104"/>
    </source>
</evidence>
<evidence type="ECO:0000256" key="6">
    <source>
        <dbReference type="ARBA" id="ARBA00024916"/>
    </source>
</evidence>
<dbReference type="InterPro" id="IPR036805">
    <property type="entry name" value="Tscrpt_elong_fac_GreA/B_N_sf"/>
</dbReference>
<feature type="domain" description="Transcription elongation factor GreA/GreB N-terminal" evidence="11">
    <location>
        <begin position="5"/>
        <end position="74"/>
    </location>
</feature>
<dbReference type="Pfam" id="PF03449">
    <property type="entry name" value="GreA_GreB_N"/>
    <property type="match status" value="1"/>
</dbReference>
<dbReference type="Gene3D" id="1.10.287.180">
    <property type="entry name" value="Transcription elongation factor, GreA/GreB, N-terminal domain"/>
    <property type="match status" value="1"/>
</dbReference>
<dbReference type="InterPro" id="IPR022691">
    <property type="entry name" value="Tscrpt_elong_fac_GreA/B_N"/>
</dbReference>
<comment type="caution">
    <text evidence="12">The sequence shown here is derived from an EMBL/GenBank/DDBJ whole genome shotgun (WGS) entry which is preliminary data.</text>
</comment>
<dbReference type="GO" id="GO:0003677">
    <property type="term" value="F:DNA binding"/>
    <property type="evidence" value="ECO:0007669"/>
    <property type="project" value="UniProtKB-UniRule"/>
</dbReference>
<dbReference type="PANTHER" id="PTHR30437:SF4">
    <property type="entry name" value="TRANSCRIPTION ELONGATION FACTOR GREA"/>
    <property type="match status" value="1"/>
</dbReference>
<evidence type="ECO:0000256" key="8">
    <source>
        <dbReference type="HAMAP-Rule" id="MF_00105"/>
    </source>
</evidence>
<dbReference type="AlphaFoldDB" id="A0A317JM12"/>
<dbReference type="InterPro" id="IPR028624">
    <property type="entry name" value="Tscrpt_elong_fac_GreA/B"/>
</dbReference>
<keyword evidence="4 8" id="KW-0238">DNA-binding</keyword>
<dbReference type="GO" id="GO:0032784">
    <property type="term" value="P:regulation of DNA-templated transcription elongation"/>
    <property type="evidence" value="ECO:0007669"/>
    <property type="project" value="UniProtKB-UniRule"/>
</dbReference>
<gene>
    <name evidence="8" type="primary">greA</name>
    <name evidence="12" type="ORF">C5B42_05410</name>
</gene>
<evidence type="ECO:0000259" key="10">
    <source>
        <dbReference type="Pfam" id="PF01272"/>
    </source>
</evidence>
<dbReference type="GO" id="GO:0070063">
    <property type="term" value="F:RNA polymerase binding"/>
    <property type="evidence" value="ECO:0007669"/>
    <property type="project" value="InterPro"/>
</dbReference>
<name>A0A317JM12_9BACT</name>
<dbReference type="GO" id="GO:0003746">
    <property type="term" value="F:translation elongation factor activity"/>
    <property type="evidence" value="ECO:0007669"/>
    <property type="project" value="UniProtKB-KW"/>
</dbReference>
<dbReference type="NCBIfam" id="TIGR01462">
    <property type="entry name" value="greA"/>
    <property type="match status" value="1"/>
</dbReference>
<dbReference type="EMBL" id="PSRQ01000059">
    <property type="protein sequence ID" value="PWU22648.1"/>
    <property type="molecule type" value="Genomic_DNA"/>
</dbReference>
<keyword evidence="3 8" id="KW-0805">Transcription regulation</keyword>
<evidence type="ECO:0000259" key="11">
    <source>
        <dbReference type="Pfam" id="PF03449"/>
    </source>
</evidence>
<sequence>METTVLTKTGYDELVAELKEIKEVKLPKAIDRVSVARSFGDLSENSEYHAAREDLSFLEGRVSELEDLLARAKVVKQTKGKKTNVSVGSTVTVHIGRAKHTYQIVGEWEANPKEKKISESSPLGKALMGKEIGEEIEVEAPAGKIKYKIAEIA</sequence>
<protein>
    <recommendedName>
        <fullName evidence="2 8">Transcription elongation factor GreA</fullName>
    </recommendedName>
    <alternativeName>
        <fullName evidence="7 8">Transcript cleavage factor GreA</fullName>
    </alternativeName>
</protein>
<dbReference type="Pfam" id="PF01272">
    <property type="entry name" value="GreA_GreB"/>
    <property type="match status" value="1"/>
</dbReference>
<evidence type="ECO:0000256" key="2">
    <source>
        <dbReference type="ARBA" id="ARBA00013729"/>
    </source>
</evidence>
<evidence type="ECO:0000256" key="5">
    <source>
        <dbReference type="ARBA" id="ARBA00023163"/>
    </source>
</evidence>
<keyword evidence="5 8" id="KW-0804">Transcription</keyword>
<proteinExistence type="inferred from homology"/>
<dbReference type="PANTHER" id="PTHR30437">
    <property type="entry name" value="TRANSCRIPTION ELONGATION FACTOR GREA"/>
    <property type="match status" value="1"/>
</dbReference>
<accession>A0A317JM12</accession>
<keyword evidence="12" id="KW-0648">Protein biosynthesis</keyword>
<dbReference type="PIRSF" id="PIRSF006092">
    <property type="entry name" value="GreA_GreB"/>
    <property type="match status" value="1"/>
</dbReference>
<comment type="function">
    <text evidence="6 8 9">Necessary for efficient RNA polymerase transcription elongation past template-encoded arresting sites. The arresting sites in DNA have the property of trapping a certain fraction of elongating RNA polymerases that pass through, resulting in locked ternary complexes. Cleavage of the nascent transcript by cleavage factors such as GreA or GreB allows the resumption of elongation from the new 3'terminus. GreA releases sequences of 2 to 3 nucleotides.</text>
</comment>
<dbReference type="NCBIfam" id="NF001263">
    <property type="entry name" value="PRK00226.1-4"/>
    <property type="match status" value="1"/>
</dbReference>
<dbReference type="FunFam" id="1.10.287.180:FF:000001">
    <property type="entry name" value="Transcription elongation factor GreA"/>
    <property type="match status" value="1"/>
</dbReference>
<dbReference type="InterPro" id="IPR001437">
    <property type="entry name" value="Tscrpt_elong_fac_GreA/B_C"/>
</dbReference>